<organism evidence="2 3">
    <name type="scientific">Austropuccinia psidii MF-1</name>
    <dbReference type="NCBI Taxonomy" id="1389203"/>
    <lineage>
        <taxon>Eukaryota</taxon>
        <taxon>Fungi</taxon>
        <taxon>Dikarya</taxon>
        <taxon>Basidiomycota</taxon>
        <taxon>Pucciniomycotina</taxon>
        <taxon>Pucciniomycetes</taxon>
        <taxon>Pucciniales</taxon>
        <taxon>Sphaerophragmiaceae</taxon>
        <taxon>Austropuccinia</taxon>
    </lineage>
</organism>
<sequence length="86" mass="9849">MPSTRSGASYNPSRSYQDSYKHDYGRIQSVRERQGSVNGCQTDKICHSEPALLFYLQKEPTPPQEALVDIYKASQKTYNNAFQNKE</sequence>
<keyword evidence="3" id="KW-1185">Reference proteome</keyword>
<reference evidence="2" key="1">
    <citation type="submission" date="2021-03" db="EMBL/GenBank/DDBJ databases">
        <title>Draft genome sequence of rust myrtle Austropuccinia psidii MF-1, a brazilian biotype.</title>
        <authorList>
            <person name="Quecine M.C."/>
            <person name="Pachon D.M.R."/>
            <person name="Bonatelli M.L."/>
            <person name="Correr F.H."/>
            <person name="Franceschini L.M."/>
            <person name="Leite T.F."/>
            <person name="Margarido G.R.A."/>
            <person name="Almeida C.A."/>
            <person name="Ferrarezi J.A."/>
            <person name="Labate C.A."/>
        </authorList>
    </citation>
    <scope>NUCLEOTIDE SEQUENCE</scope>
    <source>
        <strain evidence="2">MF-1</strain>
    </source>
</reference>
<feature type="region of interest" description="Disordered" evidence="1">
    <location>
        <begin position="1"/>
        <end position="21"/>
    </location>
</feature>
<feature type="compositionally biased region" description="Polar residues" evidence="1">
    <location>
        <begin position="1"/>
        <end position="18"/>
    </location>
</feature>
<protein>
    <submittedName>
        <fullName evidence="2">Uncharacterized protein</fullName>
    </submittedName>
</protein>
<evidence type="ECO:0000313" key="2">
    <source>
        <dbReference type="EMBL" id="MBW0528143.1"/>
    </source>
</evidence>
<gene>
    <name evidence="2" type="ORF">O181_067858</name>
</gene>
<dbReference type="AlphaFoldDB" id="A0A9Q3I4X7"/>
<dbReference type="EMBL" id="AVOT02034110">
    <property type="protein sequence ID" value="MBW0528143.1"/>
    <property type="molecule type" value="Genomic_DNA"/>
</dbReference>
<accession>A0A9Q3I4X7</accession>
<proteinExistence type="predicted"/>
<comment type="caution">
    <text evidence="2">The sequence shown here is derived from an EMBL/GenBank/DDBJ whole genome shotgun (WGS) entry which is preliminary data.</text>
</comment>
<name>A0A9Q3I4X7_9BASI</name>
<evidence type="ECO:0000256" key="1">
    <source>
        <dbReference type="SAM" id="MobiDB-lite"/>
    </source>
</evidence>
<evidence type="ECO:0000313" key="3">
    <source>
        <dbReference type="Proteomes" id="UP000765509"/>
    </source>
</evidence>
<dbReference type="Proteomes" id="UP000765509">
    <property type="component" value="Unassembled WGS sequence"/>
</dbReference>